<dbReference type="RefSeq" id="WP_379891609.1">
    <property type="nucleotide sequence ID" value="NZ_CBCSCT010000036.1"/>
</dbReference>
<comment type="caution">
    <text evidence="2">The sequence shown here is derived from an EMBL/GenBank/DDBJ whole genome shotgun (WGS) entry which is preliminary data.</text>
</comment>
<dbReference type="EMBL" id="JBHSQV010000006">
    <property type="protein sequence ID" value="MFC5985100.1"/>
    <property type="molecule type" value="Genomic_DNA"/>
</dbReference>
<feature type="region of interest" description="Disordered" evidence="1">
    <location>
        <begin position="1"/>
        <end position="24"/>
    </location>
</feature>
<name>A0ABW1IJ71_9BACL</name>
<protein>
    <submittedName>
        <fullName evidence="2">Uncharacterized protein</fullName>
    </submittedName>
</protein>
<evidence type="ECO:0000313" key="3">
    <source>
        <dbReference type="Proteomes" id="UP001596250"/>
    </source>
</evidence>
<organism evidence="2 3">
    <name type="scientific">Marinicrinis lubricantis</name>
    <dbReference type="NCBI Taxonomy" id="2086470"/>
    <lineage>
        <taxon>Bacteria</taxon>
        <taxon>Bacillati</taxon>
        <taxon>Bacillota</taxon>
        <taxon>Bacilli</taxon>
        <taxon>Bacillales</taxon>
        <taxon>Paenibacillaceae</taxon>
    </lineage>
</organism>
<keyword evidence="3" id="KW-1185">Reference proteome</keyword>
<dbReference type="Proteomes" id="UP001596250">
    <property type="component" value="Unassembled WGS sequence"/>
</dbReference>
<evidence type="ECO:0000313" key="2">
    <source>
        <dbReference type="EMBL" id="MFC5985100.1"/>
    </source>
</evidence>
<feature type="compositionally biased region" description="Basic and acidic residues" evidence="1">
    <location>
        <begin position="1"/>
        <end position="11"/>
    </location>
</feature>
<accession>A0ABW1IJ71</accession>
<proteinExistence type="predicted"/>
<reference evidence="3" key="1">
    <citation type="journal article" date="2019" name="Int. J. Syst. Evol. Microbiol.">
        <title>The Global Catalogue of Microorganisms (GCM) 10K type strain sequencing project: providing services to taxonomists for standard genome sequencing and annotation.</title>
        <authorList>
            <consortium name="The Broad Institute Genomics Platform"/>
            <consortium name="The Broad Institute Genome Sequencing Center for Infectious Disease"/>
            <person name="Wu L."/>
            <person name="Ma J."/>
        </authorList>
    </citation>
    <scope>NUCLEOTIDE SEQUENCE [LARGE SCALE GENOMIC DNA]</scope>
    <source>
        <strain evidence="3">CCM 8749</strain>
    </source>
</reference>
<sequence length="83" mass="9931">MKEDQKLEEQLSRALTEGEMERNDPKRAAIRQLPTKYETRTQAAFDPIVEETKRFRGMAKEIDDRYDRYMKREASDEEHTPQP</sequence>
<gene>
    <name evidence="2" type="ORF">ACFPXP_01160</name>
</gene>
<evidence type="ECO:0000256" key="1">
    <source>
        <dbReference type="SAM" id="MobiDB-lite"/>
    </source>
</evidence>